<dbReference type="Gene3D" id="3.90.550.10">
    <property type="entry name" value="Spore Coat Polysaccharide Biosynthesis Protein SpsA, Chain A"/>
    <property type="match status" value="1"/>
</dbReference>
<dbReference type="RefSeq" id="WP_281481668.1">
    <property type="nucleotide sequence ID" value="NZ_CP124543.1"/>
</dbReference>
<evidence type="ECO:0000313" key="3">
    <source>
        <dbReference type="Proteomes" id="UP001223520"/>
    </source>
</evidence>
<dbReference type="PANTHER" id="PTHR43777:SF1">
    <property type="entry name" value="MOLYBDENUM COFACTOR CYTIDYLYLTRANSFERASE"/>
    <property type="match status" value="1"/>
</dbReference>
<dbReference type="InterPro" id="IPR025877">
    <property type="entry name" value="MobA-like_NTP_Trfase"/>
</dbReference>
<gene>
    <name evidence="2" type="ORF">QI031_21510</name>
</gene>
<proteinExistence type="predicted"/>
<dbReference type="CDD" id="cd04182">
    <property type="entry name" value="GT_2_like_f"/>
    <property type="match status" value="1"/>
</dbReference>
<dbReference type="Proteomes" id="UP001223520">
    <property type="component" value="Chromosome"/>
</dbReference>
<dbReference type="EMBL" id="CP124543">
    <property type="protein sequence ID" value="WGV24346.1"/>
    <property type="molecule type" value="Genomic_DNA"/>
</dbReference>
<sequence>MVFDTEQRNNKKSTIAIMILAAGASTRMGTPKQLLLYQGRSFLQYITEMAIASVCQPVVVVLGANAEQIYPQIQQLPVEVIQNQDWVCGMSTSIRSGIELLNNLPPKIEAVVITLCDQPFVSDKIINQLVDTYYLVKKPIIACEYGGTLGVPAIFSQTFFAELAALKGTSGAKKIINNHLNEVFSMPFSLGNIDIDTPKDYQQLLSTIFH</sequence>
<protein>
    <submittedName>
        <fullName evidence="2">Nucleotidyltransferase family protein</fullName>
    </submittedName>
</protein>
<accession>A0AAJ6P883</accession>
<dbReference type="GO" id="GO:0016779">
    <property type="term" value="F:nucleotidyltransferase activity"/>
    <property type="evidence" value="ECO:0007669"/>
    <property type="project" value="UniProtKB-ARBA"/>
</dbReference>
<dbReference type="Pfam" id="PF12804">
    <property type="entry name" value="NTP_transf_3"/>
    <property type="match status" value="1"/>
</dbReference>
<feature type="domain" description="MobA-like NTP transferase" evidence="1">
    <location>
        <begin position="18"/>
        <end position="179"/>
    </location>
</feature>
<evidence type="ECO:0000313" key="2">
    <source>
        <dbReference type="EMBL" id="WGV24346.1"/>
    </source>
</evidence>
<organism evidence="2 3">
    <name type="scientific">Halotia branconii CENA392</name>
    <dbReference type="NCBI Taxonomy" id="1539056"/>
    <lineage>
        <taxon>Bacteria</taxon>
        <taxon>Bacillati</taxon>
        <taxon>Cyanobacteriota</taxon>
        <taxon>Cyanophyceae</taxon>
        <taxon>Nostocales</taxon>
        <taxon>Nodulariaceae</taxon>
        <taxon>Halotia</taxon>
    </lineage>
</organism>
<reference evidence="2 3" key="1">
    <citation type="journal article" date="2023" name="Limnol Oceanogr Lett">
        <title>Environmental adaptations by the intertidal Antarctic cyanobacterium Halotia branconii CENA392 as revealed using long-read genome sequencing.</title>
        <authorList>
            <person name="Dextro R.B."/>
            <person name="Delbaje E."/>
            <person name="Freitas P.N.N."/>
            <person name="Geraldes V."/>
            <person name="Pinto E."/>
            <person name="Long P.F."/>
            <person name="Fiore M.F."/>
        </authorList>
    </citation>
    <scope>NUCLEOTIDE SEQUENCE [LARGE SCALE GENOMIC DNA]</scope>
    <source>
        <strain evidence="2 3">CENA392</strain>
    </source>
</reference>
<dbReference type="PANTHER" id="PTHR43777">
    <property type="entry name" value="MOLYBDENUM COFACTOR CYTIDYLYLTRANSFERASE"/>
    <property type="match status" value="1"/>
</dbReference>
<dbReference type="KEGG" id="hbq:QI031_21510"/>
<evidence type="ECO:0000259" key="1">
    <source>
        <dbReference type="Pfam" id="PF12804"/>
    </source>
</evidence>
<keyword evidence="3" id="KW-1185">Reference proteome</keyword>
<dbReference type="AlphaFoldDB" id="A0AAJ6P883"/>
<name>A0AAJ6P883_9CYAN</name>
<dbReference type="InterPro" id="IPR029044">
    <property type="entry name" value="Nucleotide-diphossugar_trans"/>
</dbReference>
<dbReference type="SUPFAM" id="SSF53448">
    <property type="entry name" value="Nucleotide-diphospho-sugar transferases"/>
    <property type="match status" value="1"/>
</dbReference>